<dbReference type="Pfam" id="PF04042">
    <property type="entry name" value="DNA_pol_E_B"/>
    <property type="match status" value="1"/>
</dbReference>
<keyword evidence="5" id="KW-0539">Nucleus</keyword>
<evidence type="ECO:0000256" key="3">
    <source>
        <dbReference type="ARBA" id="ARBA00017588"/>
    </source>
</evidence>
<evidence type="ECO:0000256" key="4">
    <source>
        <dbReference type="ARBA" id="ARBA00022705"/>
    </source>
</evidence>
<evidence type="ECO:0000256" key="1">
    <source>
        <dbReference type="ARBA" id="ARBA00004123"/>
    </source>
</evidence>
<evidence type="ECO:0000259" key="6">
    <source>
        <dbReference type="Pfam" id="PF04042"/>
    </source>
</evidence>
<evidence type="ECO:0000256" key="5">
    <source>
        <dbReference type="ARBA" id="ARBA00023242"/>
    </source>
</evidence>
<dbReference type="PANTHER" id="PTHR10416:SF0">
    <property type="entry name" value="DNA POLYMERASE DELTA SUBUNIT 2"/>
    <property type="match status" value="1"/>
</dbReference>
<keyword evidence="9" id="KW-1185">Reference proteome</keyword>
<sequence length="499" mass="56318">MLFHANGENLDAVGSLMSNDEVNDITLTRLEHDYENHSDKFLIKEKNYQRQYAHVYAARLLSMRPKLELTAKKKFGKELPLRKLHELHTGERCIVIGTLFKSMTLKPSILKEISEEHSLMPQPARSRYIDETDELILEDDLQRILLQGDIDVHKSTTGVIVAVCGQEPEDNRGKFFVEEYCYQELPLQPERPLLDQDKDQLPIQVRGISVGILDLGSSTDDQLRLQLLIDLLTGQLGDTCLQEGIAKVTRVIIAGNSLSRDTQDKEQFTKAKYLTKKTMAGSVEAMKCLDEVMVQLASCVDVDIMPGEHDPANHTLPQQPLHNCMFPMATRYQTMHCVTNPYECSVDGIRILGTSGQPVEDMYHYSNIDNHLDLLEDTLVAGHMAPTAPDTLVDVIVDKIDVIVDQVDVIVDISGCYPFADEDPLILDHCPNIYFAGNMPHFGQKLYTVWIKALAQRISILEFKLWTIHQGKSLWIDDVSCRDSCNVSPVLGDDTYHVS</sequence>
<feature type="domain" description="DNA polymerase delta subunit OB-fold" evidence="7">
    <location>
        <begin position="51"/>
        <end position="180"/>
    </location>
</feature>
<reference evidence="8" key="1">
    <citation type="journal article" date="2023" name="Mol. Biol. Evol.">
        <title>Third-Generation Sequencing Reveals the Adaptive Role of the Epigenome in Three Deep-Sea Polychaetes.</title>
        <authorList>
            <person name="Perez M."/>
            <person name="Aroh O."/>
            <person name="Sun Y."/>
            <person name="Lan Y."/>
            <person name="Juniper S.K."/>
            <person name="Young C.R."/>
            <person name="Angers B."/>
            <person name="Qian P.Y."/>
        </authorList>
    </citation>
    <scope>NUCLEOTIDE SEQUENCE</scope>
    <source>
        <strain evidence="8">P08H-3</strain>
    </source>
</reference>
<protein>
    <recommendedName>
        <fullName evidence="3">DNA polymerase delta subunit 2</fullName>
    </recommendedName>
</protein>
<dbReference type="Proteomes" id="UP001208570">
    <property type="component" value="Unassembled WGS sequence"/>
</dbReference>
<comment type="caution">
    <text evidence="8">The sequence shown here is derived from an EMBL/GenBank/DDBJ whole genome shotgun (WGS) entry which is preliminary data.</text>
</comment>
<name>A0AAD9JRR4_9ANNE</name>
<dbReference type="AlphaFoldDB" id="A0AAD9JRR4"/>
<organism evidence="8 9">
    <name type="scientific">Paralvinella palmiformis</name>
    <dbReference type="NCBI Taxonomy" id="53620"/>
    <lineage>
        <taxon>Eukaryota</taxon>
        <taxon>Metazoa</taxon>
        <taxon>Spiralia</taxon>
        <taxon>Lophotrochozoa</taxon>
        <taxon>Annelida</taxon>
        <taxon>Polychaeta</taxon>
        <taxon>Sedentaria</taxon>
        <taxon>Canalipalpata</taxon>
        <taxon>Terebellida</taxon>
        <taxon>Terebelliformia</taxon>
        <taxon>Alvinellidae</taxon>
        <taxon>Paralvinella</taxon>
    </lineage>
</organism>
<gene>
    <name evidence="8" type="ORF">LSH36_201g02010</name>
</gene>
<keyword evidence="4" id="KW-0235">DNA replication</keyword>
<proteinExistence type="inferred from homology"/>
<evidence type="ECO:0000313" key="8">
    <source>
        <dbReference type="EMBL" id="KAK2156975.1"/>
    </source>
</evidence>
<dbReference type="Gene3D" id="3.60.21.50">
    <property type="match status" value="1"/>
</dbReference>
<evidence type="ECO:0000313" key="9">
    <source>
        <dbReference type="Proteomes" id="UP001208570"/>
    </source>
</evidence>
<dbReference type="GO" id="GO:0043625">
    <property type="term" value="C:delta DNA polymerase complex"/>
    <property type="evidence" value="ECO:0007669"/>
    <property type="project" value="TreeGrafter"/>
</dbReference>
<dbReference type="InterPro" id="IPR024826">
    <property type="entry name" value="DNA_pol_delta/II_ssu"/>
</dbReference>
<dbReference type="InterPro" id="IPR040663">
    <property type="entry name" value="DNA_pol_D_N"/>
</dbReference>
<evidence type="ECO:0000259" key="7">
    <source>
        <dbReference type="Pfam" id="PF18018"/>
    </source>
</evidence>
<dbReference type="GO" id="GO:0006271">
    <property type="term" value="P:DNA strand elongation involved in DNA replication"/>
    <property type="evidence" value="ECO:0007669"/>
    <property type="project" value="TreeGrafter"/>
</dbReference>
<feature type="domain" description="DNA polymerase alpha/delta/epsilon subunit B" evidence="6">
    <location>
        <begin position="219"/>
        <end position="443"/>
    </location>
</feature>
<accession>A0AAD9JRR4</accession>
<dbReference type="EMBL" id="JAODUP010000201">
    <property type="protein sequence ID" value="KAK2156975.1"/>
    <property type="molecule type" value="Genomic_DNA"/>
</dbReference>
<dbReference type="PANTHER" id="PTHR10416">
    <property type="entry name" value="DNA POLYMERASE DELTA SUBUNIT 2"/>
    <property type="match status" value="1"/>
</dbReference>
<dbReference type="GO" id="GO:0003677">
    <property type="term" value="F:DNA binding"/>
    <property type="evidence" value="ECO:0007669"/>
    <property type="project" value="InterPro"/>
</dbReference>
<evidence type="ECO:0000256" key="2">
    <source>
        <dbReference type="ARBA" id="ARBA00006035"/>
    </source>
</evidence>
<dbReference type="FunFam" id="2.40.50.430:FF:000001">
    <property type="entry name" value="DNA polymerase delta subunit 2"/>
    <property type="match status" value="1"/>
</dbReference>
<dbReference type="InterPro" id="IPR007185">
    <property type="entry name" value="DNA_pol_a/d/e_bsu"/>
</dbReference>
<dbReference type="Pfam" id="PF18018">
    <property type="entry name" value="DNA_pol_D_N"/>
    <property type="match status" value="1"/>
</dbReference>
<comment type="similarity">
    <text evidence="2">Belongs to the DNA polymerase delta/II small subunit family.</text>
</comment>
<dbReference type="Gene3D" id="2.40.50.430">
    <property type="match status" value="1"/>
</dbReference>
<comment type="subcellular location">
    <subcellularLocation>
        <location evidence="1">Nucleus</location>
    </subcellularLocation>
</comment>